<dbReference type="Proteomes" id="UP001519460">
    <property type="component" value="Unassembled WGS sequence"/>
</dbReference>
<reference evidence="2 3" key="1">
    <citation type="journal article" date="2023" name="Sci. Data">
        <title>Genome assembly of the Korean intertidal mud-creeper Batillaria attramentaria.</title>
        <authorList>
            <person name="Patra A.K."/>
            <person name="Ho P.T."/>
            <person name="Jun S."/>
            <person name="Lee S.J."/>
            <person name="Kim Y."/>
            <person name="Won Y.J."/>
        </authorList>
    </citation>
    <scope>NUCLEOTIDE SEQUENCE [LARGE SCALE GENOMIC DNA]</scope>
    <source>
        <strain evidence="2">Wonlab-2016</strain>
    </source>
</reference>
<organism evidence="2 3">
    <name type="scientific">Batillaria attramentaria</name>
    <dbReference type="NCBI Taxonomy" id="370345"/>
    <lineage>
        <taxon>Eukaryota</taxon>
        <taxon>Metazoa</taxon>
        <taxon>Spiralia</taxon>
        <taxon>Lophotrochozoa</taxon>
        <taxon>Mollusca</taxon>
        <taxon>Gastropoda</taxon>
        <taxon>Caenogastropoda</taxon>
        <taxon>Sorbeoconcha</taxon>
        <taxon>Cerithioidea</taxon>
        <taxon>Batillariidae</taxon>
        <taxon>Batillaria</taxon>
    </lineage>
</organism>
<gene>
    <name evidence="2" type="ORF">BaRGS_00021035</name>
</gene>
<evidence type="ECO:0000313" key="2">
    <source>
        <dbReference type="EMBL" id="KAK7487768.1"/>
    </source>
</evidence>
<comment type="caution">
    <text evidence="2">The sequence shown here is derived from an EMBL/GenBank/DDBJ whole genome shotgun (WGS) entry which is preliminary data.</text>
</comment>
<feature type="region of interest" description="Disordered" evidence="1">
    <location>
        <begin position="43"/>
        <end position="120"/>
    </location>
</feature>
<protein>
    <submittedName>
        <fullName evidence="2">Uncharacterized protein</fullName>
    </submittedName>
</protein>
<proteinExistence type="predicted"/>
<sequence length="131" mass="14594">MKATSLLVKHPSHTLTTIYTQSHLTEIQRPICQRQKRSLLKQRLKSRKTTASPNYTYEGHVSPCKTPGEDYLHPVAPSRDTKASLSTTKEATPKTPRKRPKGSLHPAASTNYTSNQSSASVASFLCKLQFK</sequence>
<accession>A0ABD0KL54</accession>
<evidence type="ECO:0000313" key="3">
    <source>
        <dbReference type="Proteomes" id="UP001519460"/>
    </source>
</evidence>
<dbReference type="AlphaFoldDB" id="A0ABD0KL54"/>
<keyword evidence="3" id="KW-1185">Reference proteome</keyword>
<evidence type="ECO:0000256" key="1">
    <source>
        <dbReference type="SAM" id="MobiDB-lite"/>
    </source>
</evidence>
<dbReference type="EMBL" id="JACVVK020000160">
    <property type="protein sequence ID" value="KAK7487768.1"/>
    <property type="molecule type" value="Genomic_DNA"/>
</dbReference>
<feature type="compositionally biased region" description="Polar residues" evidence="1">
    <location>
        <begin position="108"/>
        <end position="120"/>
    </location>
</feature>
<name>A0ABD0KL54_9CAEN</name>